<organism evidence="1 2">
    <name type="scientific">Virgisporangium aurantiacum</name>
    <dbReference type="NCBI Taxonomy" id="175570"/>
    <lineage>
        <taxon>Bacteria</taxon>
        <taxon>Bacillati</taxon>
        <taxon>Actinomycetota</taxon>
        <taxon>Actinomycetes</taxon>
        <taxon>Micromonosporales</taxon>
        <taxon>Micromonosporaceae</taxon>
        <taxon>Virgisporangium</taxon>
    </lineage>
</organism>
<evidence type="ECO:0000313" key="1">
    <source>
        <dbReference type="EMBL" id="GIJ57687.1"/>
    </source>
</evidence>
<name>A0A8J4E363_9ACTN</name>
<proteinExistence type="predicted"/>
<gene>
    <name evidence="1" type="ORF">Vau01_052030</name>
</gene>
<accession>A0A8J4E363</accession>
<evidence type="ECO:0000313" key="2">
    <source>
        <dbReference type="Proteomes" id="UP000612585"/>
    </source>
</evidence>
<protein>
    <submittedName>
        <fullName evidence="1">Uncharacterized protein</fullName>
    </submittedName>
</protein>
<dbReference type="Proteomes" id="UP000612585">
    <property type="component" value="Unassembled WGS sequence"/>
</dbReference>
<keyword evidence="2" id="KW-1185">Reference proteome</keyword>
<reference evidence="1" key="1">
    <citation type="submission" date="2021-01" db="EMBL/GenBank/DDBJ databases">
        <title>Whole genome shotgun sequence of Virgisporangium aurantiacum NBRC 16421.</title>
        <authorList>
            <person name="Komaki H."/>
            <person name="Tamura T."/>
        </authorList>
    </citation>
    <scope>NUCLEOTIDE SEQUENCE</scope>
    <source>
        <strain evidence="1">NBRC 16421</strain>
    </source>
</reference>
<sequence>MTAVMYGTYVDDTLDEMVIVGTPNGLAGCVAETVELGDEASFAAFFETTLYEYVVPLATLVSNQRWVKSSDRLSLAGAIVPTNTLFR</sequence>
<comment type="caution">
    <text evidence="1">The sequence shown here is derived from an EMBL/GenBank/DDBJ whole genome shotgun (WGS) entry which is preliminary data.</text>
</comment>
<dbReference type="EMBL" id="BOPG01000033">
    <property type="protein sequence ID" value="GIJ57687.1"/>
    <property type="molecule type" value="Genomic_DNA"/>
</dbReference>
<dbReference type="AlphaFoldDB" id="A0A8J4E363"/>